<evidence type="ECO:0000256" key="5">
    <source>
        <dbReference type="ARBA" id="ARBA00022723"/>
    </source>
</evidence>
<dbReference type="PANTHER" id="PTHR47947">
    <property type="entry name" value="CYTOCHROME P450 82C3-RELATED"/>
    <property type="match status" value="1"/>
</dbReference>
<evidence type="ECO:0000256" key="3">
    <source>
        <dbReference type="ARBA" id="ARBA00022617"/>
    </source>
</evidence>
<keyword evidence="8 11" id="KW-0408">Iron</keyword>
<dbReference type="GO" id="GO:0004497">
    <property type="term" value="F:monooxygenase activity"/>
    <property type="evidence" value="ECO:0007669"/>
    <property type="project" value="UniProtKB-KW"/>
</dbReference>
<dbReference type="InterPro" id="IPR036396">
    <property type="entry name" value="Cyt_P450_sf"/>
</dbReference>
<gene>
    <name evidence="13" type="ORF">TIFTF001_019414</name>
</gene>
<evidence type="ECO:0000313" key="14">
    <source>
        <dbReference type="Proteomes" id="UP001187192"/>
    </source>
</evidence>
<dbReference type="GO" id="GO:0005506">
    <property type="term" value="F:iron ion binding"/>
    <property type="evidence" value="ECO:0007669"/>
    <property type="project" value="InterPro"/>
</dbReference>
<dbReference type="InterPro" id="IPR002401">
    <property type="entry name" value="Cyt_P450_E_grp-I"/>
</dbReference>
<protein>
    <recommendedName>
        <fullName evidence="15">Cytochrome P450</fullName>
    </recommendedName>
</protein>
<dbReference type="FunFam" id="1.10.630.10:FF:000026">
    <property type="entry name" value="Cytochrome P450 82C4"/>
    <property type="match status" value="1"/>
</dbReference>
<proteinExistence type="inferred from homology"/>
<comment type="subcellular location">
    <subcellularLocation>
        <location evidence="1">Membrane</location>
        <topology evidence="1">Single-pass membrane protein</topology>
    </subcellularLocation>
</comment>
<comment type="similarity">
    <text evidence="2 12">Belongs to the cytochrome P450 family.</text>
</comment>
<comment type="caution">
    <text evidence="13">The sequence shown here is derived from an EMBL/GenBank/DDBJ whole genome shotgun (WGS) entry which is preliminary data.</text>
</comment>
<evidence type="ECO:0000313" key="13">
    <source>
        <dbReference type="EMBL" id="GMN50268.1"/>
    </source>
</evidence>
<sequence length="566" mass="64083">MSKVKIFGRVWPEPWRRLWTGHQASVPEVQFPNSSRYRLSCDTGYVWSGVSIEADLTCLGGLLGLVSLYLWRTKTSHKTKHKFLAPPEPSGALPIIGHLHKLSSHNPIFRSLADIADKYGHIFMFRLGKNPVLVVSNYDAVKECFTTNDKNFASRPRSTHGTHLGYDYAAFGFAAYGPFWRHMRKLVMVELLSARRLETLRHAQISEVEALVNGLYGQCKAGNGFGPTKVVISEWIEHFTLNIITEMIARKRYFKSGREFDGEAERIGKVIKDYMLISGAFVLSDLFPIPTWLDLNGNLKEMKRIGREIDVLIQSWIDEHKMSESSKKQDFIDVMLSLIEDSPDLGYTRDTIIKGTVSTLIIAGSDTTAINLTWILSLLLNNRQSLNHAQEELDHVVGRERWVEDSDIKNLVYLQAIVKETLRLYPPGPLAVPHEAREDCTVCGYHVKKGTRLFVNLWKLHRDPIEWPDPGEFMPERFLTSHAGLDASGKHFEFIPFGSGRRSCPGMTFALQVTHLTLARLLQGFELATPLDDPVDMTEGLGITLPRATPLEAVLTPRLSVEFYQH</sequence>
<keyword evidence="4" id="KW-0812">Transmembrane</keyword>
<keyword evidence="14" id="KW-1185">Reference proteome</keyword>
<reference evidence="13" key="1">
    <citation type="submission" date="2023-07" db="EMBL/GenBank/DDBJ databases">
        <title>draft genome sequence of fig (Ficus carica).</title>
        <authorList>
            <person name="Takahashi T."/>
            <person name="Nishimura K."/>
        </authorList>
    </citation>
    <scope>NUCLEOTIDE SEQUENCE</scope>
</reference>
<dbReference type="PANTHER" id="PTHR47947:SF1">
    <property type="entry name" value="CYTOCHROME P450 82E3"/>
    <property type="match status" value="1"/>
</dbReference>
<name>A0AA88A901_FICCA</name>
<keyword evidence="5 11" id="KW-0479">Metal-binding</keyword>
<evidence type="ECO:0000256" key="1">
    <source>
        <dbReference type="ARBA" id="ARBA00004167"/>
    </source>
</evidence>
<evidence type="ECO:0000256" key="9">
    <source>
        <dbReference type="ARBA" id="ARBA00023033"/>
    </source>
</evidence>
<evidence type="ECO:0000256" key="2">
    <source>
        <dbReference type="ARBA" id="ARBA00010617"/>
    </source>
</evidence>
<keyword evidence="9 12" id="KW-0503">Monooxygenase</keyword>
<evidence type="ECO:0000256" key="12">
    <source>
        <dbReference type="RuleBase" id="RU000461"/>
    </source>
</evidence>
<feature type="binding site" description="axial binding residue" evidence="11">
    <location>
        <position position="504"/>
    </location>
    <ligand>
        <name>heme</name>
        <dbReference type="ChEBI" id="CHEBI:30413"/>
    </ligand>
    <ligandPart>
        <name>Fe</name>
        <dbReference type="ChEBI" id="CHEBI:18248"/>
    </ligandPart>
</feature>
<dbReference type="PRINTS" id="PR00463">
    <property type="entry name" value="EP450I"/>
</dbReference>
<evidence type="ECO:0000256" key="4">
    <source>
        <dbReference type="ARBA" id="ARBA00022692"/>
    </source>
</evidence>
<keyword evidence="7 12" id="KW-0560">Oxidoreductase</keyword>
<keyword evidence="10" id="KW-0472">Membrane</keyword>
<dbReference type="GO" id="GO:0020037">
    <property type="term" value="F:heme binding"/>
    <property type="evidence" value="ECO:0007669"/>
    <property type="project" value="InterPro"/>
</dbReference>
<evidence type="ECO:0000256" key="8">
    <source>
        <dbReference type="ARBA" id="ARBA00023004"/>
    </source>
</evidence>
<comment type="cofactor">
    <cofactor evidence="11">
        <name>heme</name>
        <dbReference type="ChEBI" id="CHEBI:30413"/>
    </cofactor>
</comment>
<dbReference type="PRINTS" id="PR00385">
    <property type="entry name" value="P450"/>
</dbReference>
<dbReference type="InterPro" id="IPR017972">
    <property type="entry name" value="Cyt_P450_CS"/>
</dbReference>
<dbReference type="GO" id="GO:0016705">
    <property type="term" value="F:oxidoreductase activity, acting on paired donors, with incorporation or reduction of molecular oxygen"/>
    <property type="evidence" value="ECO:0007669"/>
    <property type="project" value="InterPro"/>
</dbReference>
<keyword evidence="3 11" id="KW-0349">Heme</keyword>
<dbReference type="EMBL" id="BTGU01000033">
    <property type="protein sequence ID" value="GMN50268.1"/>
    <property type="molecule type" value="Genomic_DNA"/>
</dbReference>
<dbReference type="AlphaFoldDB" id="A0AA88A901"/>
<evidence type="ECO:0000256" key="6">
    <source>
        <dbReference type="ARBA" id="ARBA00022989"/>
    </source>
</evidence>
<evidence type="ECO:0000256" key="11">
    <source>
        <dbReference type="PIRSR" id="PIRSR602401-1"/>
    </source>
</evidence>
<evidence type="ECO:0008006" key="15">
    <source>
        <dbReference type="Google" id="ProtNLM"/>
    </source>
</evidence>
<dbReference type="PROSITE" id="PS00086">
    <property type="entry name" value="CYTOCHROME_P450"/>
    <property type="match status" value="1"/>
</dbReference>
<evidence type="ECO:0000256" key="10">
    <source>
        <dbReference type="ARBA" id="ARBA00023136"/>
    </source>
</evidence>
<evidence type="ECO:0000256" key="7">
    <source>
        <dbReference type="ARBA" id="ARBA00023002"/>
    </source>
</evidence>
<dbReference type="GO" id="GO:0016020">
    <property type="term" value="C:membrane"/>
    <property type="evidence" value="ECO:0007669"/>
    <property type="project" value="UniProtKB-SubCell"/>
</dbReference>
<accession>A0AA88A901</accession>
<dbReference type="InterPro" id="IPR050651">
    <property type="entry name" value="Plant_Cytochrome_P450_Monoox"/>
</dbReference>
<dbReference type="Pfam" id="PF00067">
    <property type="entry name" value="p450"/>
    <property type="match status" value="1"/>
</dbReference>
<dbReference type="Proteomes" id="UP001187192">
    <property type="component" value="Unassembled WGS sequence"/>
</dbReference>
<dbReference type="CDD" id="cd20654">
    <property type="entry name" value="CYP82"/>
    <property type="match status" value="1"/>
</dbReference>
<organism evidence="13 14">
    <name type="scientific">Ficus carica</name>
    <name type="common">Common fig</name>
    <dbReference type="NCBI Taxonomy" id="3494"/>
    <lineage>
        <taxon>Eukaryota</taxon>
        <taxon>Viridiplantae</taxon>
        <taxon>Streptophyta</taxon>
        <taxon>Embryophyta</taxon>
        <taxon>Tracheophyta</taxon>
        <taxon>Spermatophyta</taxon>
        <taxon>Magnoliopsida</taxon>
        <taxon>eudicotyledons</taxon>
        <taxon>Gunneridae</taxon>
        <taxon>Pentapetalae</taxon>
        <taxon>rosids</taxon>
        <taxon>fabids</taxon>
        <taxon>Rosales</taxon>
        <taxon>Moraceae</taxon>
        <taxon>Ficeae</taxon>
        <taxon>Ficus</taxon>
    </lineage>
</organism>
<dbReference type="SUPFAM" id="SSF48264">
    <property type="entry name" value="Cytochrome P450"/>
    <property type="match status" value="1"/>
</dbReference>
<dbReference type="InterPro" id="IPR001128">
    <property type="entry name" value="Cyt_P450"/>
</dbReference>
<keyword evidence="6" id="KW-1133">Transmembrane helix</keyword>
<dbReference type="Gene3D" id="1.10.630.10">
    <property type="entry name" value="Cytochrome P450"/>
    <property type="match status" value="1"/>
</dbReference>